<gene>
    <name evidence="9" type="ORF">HAZT_HAZT006326</name>
</gene>
<comment type="subcellular location">
    <subcellularLocation>
        <location evidence="1">Nucleus</location>
    </subcellularLocation>
</comment>
<dbReference type="Pfam" id="PF07744">
    <property type="entry name" value="SPOC"/>
    <property type="match status" value="1"/>
</dbReference>
<feature type="region of interest" description="Disordered" evidence="7">
    <location>
        <begin position="1207"/>
        <end position="1289"/>
    </location>
</feature>
<feature type="region of interest" description="Disordered" evidence="7">
    <location>
        <begin position="1982"/>
        <end position="2013"/>
    </location>
</feature>
<feature type="compositionally biased region" description="Basic and acidic residues" evidence="7">
    <location>
        <begin position="784"/>
        <end position="812"/>
    </location>
</feature>
<feature type="region of interest" description="Disordered" evidence="7">
    <location>
        <begin position="1902"/>
        <end position="1933"/>
    </location>
</feature>
<dbReference type="OrthoDB" id="6407164at2759"/>
<dbReference type="CDD" id="cd21543">
    <property type="entry name" value="SPOC_SHARP"/>
    <property type="match status" value="1"/>
</dbReference>
<feature type="compositionally biased region" description="Basic residues" evidence="7">
    <location>
        <begin position="2133"/>
        <end position="2144"/>
    </location>
</feature>
<feature type="compositionally biased region" description="Basic and acidic residues" evidence="7">
    <location>
        <begin position="940"/>
        <end position="952"/>
    </location>
</feature>
<dbReference type="SUPFAM" id="SSF100939">
    <property type="entry name" value="SPOC domain-like"/>
    <property type="match status" value="1"/>
</dbReference>
<feature type="region of interest" description="Disordered" evidence="7">
    <location>
        <begin position="608"/>
        <end position="826"/>
    </location>
</feature>
<feature type="region of interest" description="Disordered" evidence="7">
    <location>
        <begin position="1464"/>
        <end position="1487"/>
    </location>
</feature>
<feature type="compositionally biased region" description="Basic and acidic residues" evidence="7">
    <location>
        <begin position="442"/>
        <end position="456"/>
    </location>
</feature>
<evidence type="ECO:0000313" key="9">
    <source>
        <dbReference type="EMBL" id="KAA0200765.1"/>
    </source>
</evidence>
<reference evidence="9" key="2">
    <citation type="journal article" date="2018" name="Environ. Sci. Technol.">
        <title>The Toxicogenome of Hyalella azteca: A Model for Sediment Ecotoxicology and Evolutionary Toxicology.</title>
        <authorList>
            <person name="Poynton H.C."/>
            <person name="Hasenbein S."/>
            <person name="Benoit J.B."/>
            <person name="Sepulveda M.S."/>
            <person name="Poelchau M.F."/>
            <person name="Hughes D.S.T."/>
            <person name="Murali S.C."/>
            <person name="Chen S."/>
            <person name="Glastad K.M."/>
            <person name="Goodisman M.A.D."/>
            <person name="Werren J.H."/>
            <person name="Vineis J.H."/>
            <person name="Bowen J.L."/>
            <person name="Friedrich M."/>
            <person name="Jones J."/>
            <person name="Robertson H.M."/>
            <person name="Feyereisen R."/>
            <person name="Mechler-Hickson A."/>
            <person name="Mathers N."/>
            <person name="Lee C.E."/>
            <person name="Colbourne J.K."/>
            <person name="Biales A."/>
            <person name="Johnston J.S."/>
            <person name="Wellborn G.A."/>
            <person name="Rosendale A.J."/>
            <person name="Cridge A.G."/>
            <person name="Munoz-Torres M.C."/>
            <person name="Bain P.A."/>
            <person name="Manny A.R."/>
            <person name="Major K.M."/>
            <person name="Lambert F.N."/>
            <person name="Vulpe C.D."/>
            <person name="Tuck P."/>
            <person name="Blalock B.J."/>
            <person name="Lin Y.Y."/>
            <person name="Smith M.E."/>
            <person name="Ochoa-Acuna H."/>
            <person name="Chen M.M."/>
            <person name="Childers C.P."/>
            <person name="Qu J."/>
            <person name="Dugan S."/>
            <person name="Lee S.L."/>
            <person name="Chao H."/>
            <person name="Dinh H."/>
            <person name="Han Y."/>
            <person name="Doddapaneni H."/>
            <person name="Worley K.C."/>
            <person name="Muzny D.M."/>
            <person name="Gibbs R.A."/>
            <person name="Richards S."/>
        </authorList>
    </citation>
    <scope>NUCLEOTIDE SEQUENCE</scope>
    <source>
        <strain evidence="9">HAZT.00-mixed</strain>
        <tissue evidence="9">Whole organism</tissue>
    </source>
</reference>
<name>A0A6A0H762_HYAAZ</name>
<feature type="compositionally biased region" description="Basic residues" evidence="7">
    <location>
        <begin position="1412"/>
        <end position="1422"/>
    </location>
</feature>
<reference evidence="9" key="3">
    <citation type="submission" date="2019-06" db="EMBL/GenBank/DDBJ databases">
        <authorList>
            <person name="Poynton C."/>
            <person name="Hasenbein S."/>
            <person name="Benoit J.B."/>
            <person name="Sepulveda M.S."/>
            <person name="Poelchau M.F."/>
            <person name="Murali S.C."/>
            <person name="Chen S."/>
            <person name="Glastad K.M."/>
            <person name="Werren J.H."/>
            <person name="Vineis J.H."/>
            <person name="Bowen J.L."/>
            <person name="Friedrich M."/>
            <person name="Jones J."/>
            <person name="Robertson H.M."/>
            <person name="Feyereisen R."/>
            <person name="Mechler-Hickson A."/>
            <person name="Mathers N."/>
            <person name="Lee C.E."/>
            <person name="Colbourne J.K."/>
            <person name="Biales A."/>
            <person name="Johnston J.S."/>
            <person name="Wellborn G.A."/>
            <person name="Rosendale A.J."/>
            <person name="Cridge A.G."/>
            <person name="Munoz-Torres M.C."/>
            <person name="Bain P.A."/>
            <person name="Manny A.R."/>
            <person name="Major K.M."/>
            <person name="Lambert F.N."/>
            <person name="Vulpe C.D."/>
            <person name="Tuck P."/>
            <person name="Blalock B.J."/>
            <person name="Lin Y.-Y."/>
            <person name="Smith M.E."/>
            <person name="Ochoa-Acuna H."/>
            <person name="Chen M.-J.M."/>
            <person name="Childers C.P."/>
            <person name="Qu J."/>
            <person name="Dugan S."/>
            <person name="Lee S.L."/>
            <person name="Chao H."/>
            <person name="Dinh H."/>
            <person name="Han Y."/>
            <person name="Doddapaneni H."/>
            <person name="Worley K.C."/>
            <person name="Muzny D.M."/>
            <person name="Gibbs R.A."/>
            <person name="Richards S."/>
        </authorList>
    </citation>
    <scope>NUCLEOTIDE SEQUENCE</scope>
    <source>
        <strain evidence="9">HAZT.00-mixed</strain>
        <tissue evidence="9">Whole organism</tissue>
    </source>
</reference>
<feature type="compositionally biased region" description="Basic residues" evidence="7">
    <location>
        <begin position="1396"/>
        <end position="1405"/>
    </location>
</feature>
<feature type="compositionally biased region" description="Polar residues" evidence="7">
    <location>
        <begin position="331"/>
        <end position="368"/>
    </location>
</feature>
<feature type="region of interest" description="Disordered" evidence="7">
    <location>
        <begin position="325"/>
        <end position="492"/>
    </location>
</feature>
<comment type="caution">
    <text evidence="9">The sequence shown here is derived from an EMBL/GenBank/DDBJ whole genome shotgun (WGS) entry which is preliminary data.</text>
</comment>
<dbReference type="GO" id="GO:0005634">
    <property type="term" value="C:nucleus"/>
    <property type="evidence" value="ECO:0007669"/>
    <property type="project" value="UniProtKB-SubCell"/>
</dbReference>
<keyword evidence="5" id="KW-0804">Transcription</keyword>
<dbReference type="InterPro" id="IPR012921">
    <property type="entry name" value="SPOC_C"/>
</dbReference>
<keyword evidence="3" id="KW-0805">Transcription regulation</keyword>
<feature type="region of interest" description="Disordered" evidence="7">
    <location>
        <begin position="845"/>
        <end position="920"/>
    </location>
</feature>
<feature type="compositionally biased region" description="Basic and acidic residues" evidence="7">
    <location>
        <begin position="369"/>
        <end position="393"/>
    </location>
</feature>
<evidence type="ECO:0000256" key="5">
    <source>
        <dbReference type="ARBA" id="ARBA00023163"/>
    </source>
</evidence>
<keyword evidence="2" id="KW-0694">RNA-binding</keyword>
<evidence type="ECO:0000256" key="7">
    <source>
        <dbReference type="SAM" id="MobiDB-lite"/>
    </source>
</evidence>
<evidence type="ECO:0000256" key="2">
    <source>
        <dbReference type="ARBA" id="ARBA00022884"/>
    </source>
</evidence>
<evidence type="ECO:0000256" key="4">
    <source>
        <dbReference type="ARBA" id="ARBA00023054"/>
    </source>
</evidence>
<feature type="compositionally biased region" description="Low complexity" evidence="7">
    <location>
        <begin position="1912"/>
        <end position="1923"/>
    </location>
</feature>
<feature type="compositionally biased region" description="Polar residues" evidence="7">
    <location>
        <begin position="1613"/>
        <end position="1624"/>
    </location>
</feature>
<feature type="compositionally biased region" description="Polar residues" evidence="7">
    <location>
        <begin position="1238"/>
        <end position="1248"/>
    </location>
</feature>
<dbReference type="GO" id="GO:0003723">
    <property type="term" value="F:RNA binding"/>
    <property type="evidence" value="ECO:0007669"/>
    <property type="project" value="UniProtKB-KW"/>
</dbReference>
<dbReference type="Gene3D" id="2.40.290.10">
    <property type="match status" value="1"/>
</dbReference>
<feature type="compositionally biased region" description="Polar residues" evidence="7">
    <location>
        <begin position="2034"/>
        <end position="2047"/>
    </location>
</feature>
<protein>
    <recommendedName>
        <fullName evidence="8">SPOC domain-containing protein</fullName>
    </recommendedName>
</protein>
<feature type="domain" description="SPOC" evidence="8">
    <location>
        <begin position="3243"/>
        <end position="3409"/>
    </location>
</feature>
<feature type="compositionally biased region" description="Basic and acidic residues" evidence="7">
    <location>
        <begin position="611"/>
        <end position="661"/>
    </location>
</feature>
<feature type="compositionally biased region" description="Polar residues" evidence="7">
    <location>
        <begin position="1790"/>
        <end position="1802"/>
    </location>
</feature>
<dbReference type="InterPro" id="IPR010912">
    <property type="entry name" value="SPOC_met"/>
</dbReference>
<feature type="compositionally biased region" description="Low complexity" evidence="7">
    <location>
        <begin position="143"/>
        <end position="157"/>
    </location>
</feature>
<feature type="compositionally biased region" description="Basic residues" evidence="7">
    <location>
        <begin position="459"/>
        <end position="474"/>
    </location>
</feature>
<feature type="region of interest" description="Disordered" evidence="7">
    <location>
        <begin position="1524"/>
        <end position="1549"/>
    </location>
</feature>
<accession>A0A6A0H762</accession>
<keyword evidence="6" id="KW-0539">Nucleus</keyword>
<feature type="compositionally biased region" description="Basic and acidic residues" evidence="7">
    <location>
        <begin position="2263"/>
        <end position="2274"/>
    </location>
</feature>
<feature type="region of interest" description="Disordered" evidence="7">
    <location>
        <begin position="1773"/>
        <end position="1812"/>
    </location>
</feature>
<reference evidence="9" key="1">
    <citation type="submission" date="2014-08" db="EMBL/GenBank/DDBJ databases">
        <authorList>
            <person name="Murali S."/>
            <person name="Richards S."/>
            <person name="Bandaranaike D."/>
            <person name="Bellair M."/>
            <person name="Blankenburg K."/>
            <person name="Chao H."/>
            <person name="Dinh H."/>
            <person name="Doddapaneni H."/>
            <person name="Dugan-Rocha S."/>
            <person name="Elkadiri S."/>
            <person name="Gnanaolivu R."/>
            <person name="Hughes D."/>
            <person name="Lee S."/>
            <person name="Li M."/>
            <person name="Ming W."/>
            <person name="Munidasa M."/>
            <person name="Muniz J."/>
            <person name="Nguyen L."/>
            <person name="Osuji N."/>
            <person name="Pu L.-L."/>
            <person name="Puazo M."/>
            <person name="Skinner E."/>
            <person name="Qu C."/>
            <person name="Quiroz J."/>
            <person name="Raj R."/>
            <person name="Weissenberger G."/>
            <person name="Xin Y."/>
            <person name="Zou X."/>
            <person name="Han Y."/>
            <person name="Worley K."/>
            <person name="Muzny D."/>
            <person name="Gibbs R."/>
        </authorList>
    </citation>
    <scope>NUCLEOTIDE SEQUENCE</scope>
    <source>
        <strain evidence="9">HAZT.00-mixed</strain>
        <tissue evidence="9">Whole organism</tissue>
    </source>
</reference>
<feature type="compositionally biased region" description="Polar residues" evidence="7">
    <location>
        <begin position="1705"/>
        <end position="1715"/>
    </location>
</feature>
<feature type="compositionally biased region" description="Basic and acidic residues" evidence="7">
    <location>
        <begin position="1598"/>
        <end position="1612"/>
    </location>
</feature>
<dbReference type="Proteomes" id="UP000711488">
    <property type="component" value="Unassembled WGS sequence"/>
</dbReference>
<feature type="compositionally biased region" description="Polar residues" evidence="7">
    <location>
        <begin position="3033"/>
        <end position="3043"/>
    </location>
</feature>
<feature type="compositionally biased region" description="Basic and acidic residues" evidence="7">
    <location>
        <begin position="764"/>
        <end position="773"/>
    </location>
</feature>
<feature type="compositionally biased region" description="Low complexity" evidence="7">
    <location>
        <begin position="243"/>
        <end position="257"/>
    </location>
</feature>
<feature type="compositionally biased region" description="Polar residues" evidence="7">
    <location>
        <begin position="853"/>
        <end position="866"/>
    </location>
</feature>
<feature type="compositionally biased region" description="Basic residues" evidence="7">
    <location>
        <begin position="956"/>
        <end position="969"/>
    </location>
</feature>
<feature type="compositionally biased region" description="Low complexity" evidence="7">
    <location>
        <begin position="1327"/>
        <end position="1350"/>
    </location>
</feature>
<feature type="region of interest" description="Disordered" evidence="7">
    <location>
        <begin position="243"/>
        <end position="270"/>
    </location>
</feature>
<feature type="compositionally biased region" description="Basic and acidic residues" evidence="7">
    <location>
        <begin position="1687"/>
        <end position="1696"/>
    </location>
</feature>
<feature type="compositionally biased region" description="Basic and acidic residues" evidence="7">
    <location>
        <begin position="1053"/>
        <end position="1064"/>
    </location>
</feature>
<feature type="region of interest" description="Disordered" evidence="7">
    <location>
        <begin position="2917"/>
        <end position="2982"/>
    </location>
</feature>
<dbReference type="InterPro" id="IPR016194">
    <property type="entry name" value="SPOC-like_C_dom_sf"/>
</dbReference>
<feature type="compositionally biased region" description="Basic and acidic residues" evidence="7">
    <location>
        <begin position="2048"/>
        <end position="2057"/>
    </location>
</feature>
<feature type="region of interest" description="Disordered" evidence="7">
    <location>
        <begin position="541"/>
        <end position="590"/>
    </location>
</feature>
<feature type="region of interest" description="Disordered" evidence="7">
    <location>
        <begin position="940"/>
        <end position="1152"/>
    </location>
</feature>
<feature type="compositionally biased region" description="Polar residues" evidence="7">
    <location>
        <begin position="2928"/>
        <end position="2937"/>
    </location>
</feature>
<evidence type="ECO:0000256" key="6">
    <source>
        <dbReference type="ARBA" id="ARBA00023242"/>
    </source>
</evidence>
<sequence>MEERIRAFDERYEKWTVNTTATESAATKGSPSSTPNSSSICAVSSSLTSVSVTTTCKLTVSKSPSITSTTNTTISNSNSSVVAVRTSPMRSLCSPLTPPVTIADIIAATTPPIPSATPINSLPGFRPSLLDVSNSNNADIKVSPTLSSVSSSPQNSPGHRNKSTNSSPKGRRDSISSSLLCKTVSSSSVKSFYSPTDSPDYTCALPVSPMPASPAASVPPAASVTQAATLSIDFMASPSSFGSLSSLSPTSTGNSTPIRKSSGSPRRTKEDIIACTDLESKAEEVSSVDCSPGTISKTSSSSSVLNDKGDDSFVLEDSQQLPVKDWDLRSNVHQSETVPDSTDKNQINETSPPCDTISNSIVRTSPPSKSRDKATESKSRQPLIHKEVNKGQDRNPCASDDIKNLQNSNEDYGDEDTVSPCWGNQSVVDTAEEVSTKKRRLGSAEDTCKPDVENTSRNKAIKNTRTHQYSKKMRMNSTSEKSESGRPDFAKGCEYNEHVKDGVLNAEIKEESVELPLEKKSSGTRVLTDMSKIVRKVNCESKKTDQMRTPPDKEIPEHHDRYRELKKDAPKHREVKQEDSDIKEKCESPTFVRKTDHEDTCRNIGQLAADDAVKHEVKRRNSDDVQSRELKKERCKEKTEKGNSKNKHDNVPNAGEKDKIKAVKLSNCENVSNKEERSGNKYSSSGHRGGDKRSRKSKHSESSTTSVKSGRRERRESSSSSLSAVFQNDRPLSSPAHAPESQEPPTFTVVPSADARSSVSSRRRSVDGLDSKELLLPGRKKHDSGRSDKTETESKGKRDLDSTKLPKYDMKKSSYHVRSKDEDSEECNIALPLRHSLSCDVMNETSEDETFKNSHPYSSKQTQNIRNSASSKSKNKKRLQSKDCMASDSDSDDIVSSSSSSDDDDDHQKMASLFDDPVIDPCFDMYDKVKSRHLKLEQKKREQERLKEEAKQKSILQHKQKQRGKKKKSTSQATLSGVGESDSDTYEDIVNNKRVNPRVVASSTDDDRPSLAHVSSDESDAGQLSPRSEIRKPQTSTRKRNTSSSSSNRNKKSITEVKSSRPVKDLVVSDISSDEDVAAKSEDMSDYDIVPSKKHHSKNSPSNDKQEILSKKPPRPALSAGHLRTPCDADRRKPNPIHSLTGDMFHSEDSDTPVIEEVKPCKPKSKAEATEISVVSNTSRWDRPAKVKLANKERVRRDVRMEAIFGIMSDDSDASTASSSVTPNKSPRGVPHTPATFRKTSLSSTRSYPSPGDLPMSPSQNPVLNHYTDSEDDMRTHGHGYTFSDKPCEEDAPKIIEEIVNDSSKKSLHRITVISTTADVLEDVRPTSDSGKGSSGVGSSSSSTSSTGSTADDLYSQTTAAKDEKENIVESSGTDLFRYSDDDLIIDSDHREHSRKDKKKKKKHRDRDVVRSRHRSRDRNKHPATDIDVTIAGEIGMNLIMSSTVDHGSSGKSPLQVIQSTPTISTYNQGKSPSFTPTSSSPPFFKSKNRLSVSPAVSPSCVTKSPGSFTSSVSNKYFVSPENLSKGTCQSSLSRDSRSSCEQTESEVEPALDMPIIKTDSDDEVLITNGDEMSIVSTAFRKLSSPRRDEPSVVYETDLERSKDVPACESPRKSSNTTKASRSVISQEETLNAVAGLLASYDEYADNTRTSGHDEENLIASDANSVVEEDSQEAQTAAQMLQSEMPEVEREPETRDANWPAGVPASSSDSSTTETVPPVAREPSIGLHETTLEPPLIVSSISLPLPSVDEAPAKKGSSIDSADDCDVVVTHSSGSKITPEKAGHVDNITFPDSPTSVQSEPTLQIDEDPDETSEDIHSAVDLKSHGAVLTSVSRATEKTSVFRLDNNEQPTPPQTPWVEDTTITALDACPRENTVIKDNKSNKKQEDPACQMKDVVTLESTYQSSLEQATDKQTSSSSKQQSTPLVCSPSEPTRQNFAMPELEASHSSILPYEDMKVHQDTLLPSSTMNEGKFNHNEPYSDRMEQVKPMPCDPPCSKTEEVASPEHTVDSKVDVSPNINEEQKEVTTSLLVKTEDNATPLTDSFSDSHGTHENNHDDKAVDIQVQSNKLEEKCVDSPASKSEQTDNNSFIQENVEEALNTEVSNRPLEATSTQDIAETGGSAESALVPLVRGRGGRGRSRRGRGRVTAASNDGTGVPQPTRNKSRSRSRPLNDDLTIHDASKLNSLQEPRRSSRPKRVRRHPDMVDHDESSSRRRRGMRGVRGNLRPAAPTHDVFEFHESDDDTSLSVNKAKKDPLSTSAKSPIKDTTNDEDSRGSGINVRKSRRLLDKNADDEDSNTESETSSTGVVTPLTFTNAGLRFKAKESVQQRRNVRGGRGGLVGQHPTALPKENPTLSLPETSSVVSLYSPNSTISETLSPITPISAGNSMPSLVEAELAPKNAIPVMRVISSSNLSSVSSYTTDTQTSVVTVPTAITSSSSSPILPFKITQKESDPTPLVDPVTGHLTPMTMVKEGQYIPVSGDVVSSSPSTTPLTYISHARTPKTEQTTVTSTLPVASFNPTVISSAQVSSTNTQFNPATKALTGVSAQISQIVPSATSQPSNLVRQSGQPSSSVILPSHAIAKTAAMMGNAHQLPTKPAIFISTSTAKLPPGAAQSAAALVVNSASRPGLVVTQTSRPQSIVVTQPQVTPPPIIVSQINRPGLVVSHTTRPVGAIMTSHSALMTRPGLVVTQAPRPNLILRTADPASSVAAVVASHPQQFIPSGVSLVRAPSGILPNRPELVISPSVKQSPVPRNALSTASQATIFQLTSVSHNSKVVPCTSLKQPSQAYVTGALHRMGVSNPTPVNLNPSITVTSVASRQATQTPSGGVTAFRTALPHGVCRGEVSVEVVRQPHQMHLQTNPGAPRTVEASALGGSGANVSMSKVSVGAVSPGMTTNVTAMRRTAYQAAVPLHLQAGSRPHPLSPQPHVTMNTVPHQPSPQPAHLHPSPQASPHLLHQPSPQASPQPVMLHQTGASQQPQQLLSIGGQLHQIVTTSVGPASVLVHASSHQGLNVAPVTNVMVSGSRGELEPTTRTVQSSNSGPQPQLLSTSQPPPAHIGKNRPAVENDPSLQPFDMSMAPLMYPGGYFVQDPHRPIYSRPGDGAALDLKAEGVGVSENSHEQLPVASPALGAPSRVVLTPHSASPRLLPHQLERTTESPKSMVFVGQQYYDIYPGHAVPAGDSPRPAPMERLTSTPIGGELLRSTASPYPPFAGGGEQRVAAPHFARPGGGLHHDPTPVITYNHPLEKYPIFWEGVLGLKNDQAKVQMLFVSGSTEVASGALPNHSQETTALRISQRMRLEQLQLDGVARKMQQKGEHAVLVALPFGHNEFDSHQQQRTLNNGFISYLGNKQAAGIVNVTAPGSQSPTFVIHIFPPCEFSKSTLECCAPDAFQAVAEVSHLLIVIATC</sequence>
<evidence type="ECO:0000256" key="3">
    <source>
        <dbReference type="ARBA" id="ARBA00023015"/>
    </source>
</evidence>
<dbReference type="EMBL" id="JQDR03006071">
    <property type="protein sequence ID" value="KAA0200765.1"/>
    <property type="molecule type" value="Genomic_DNA"/>
</dbReference>
<feature type="region of interest" description="Disordered" evidence="7">
    <location>
        <begin position="1665"/>
        <end position="1719"/>
    </location>
</feature>
<feature type="region of interest" description="Disordered" evidence="7">
    <location>
        <begin position="284"/>
        <end position="310"/>
    </location>
</feature>
<feature type="compositionally biased region" description="Basic and acidic residues" evidence="7">
    <location>
        <begin position="2201"/>
        <end position="2212"/>
    </location>
</feature>
<dbReference type="PROSITE" id="PS50917">
    <property type="entry name" value="SPOC"/>
    <property type="match status" value="1"/>
</dbReference>
<feature type="compositionally biased region" description="Polar residues" evidence="7">
    <location>
        <begin position="2148"/>
        <end position="2161"/>
    </location>
</feature>
<feature type="compositionally biased region" description="Low complexity" evidence="7">
    <location>
        <begin position="1471"/>
        <end position="1486"/>
    </location>
</feature>
<evidence type="ECO:0000259" key="8">
    <source>
        <dbReference type="PROSITE" id="PS50917"/>
    </source>
</evidence>
<feature type="region of interest" description="Disordered" evidence="7">
    <location>
        <begin position="2324"/>
        <end position="2356"/>
    </location>
</feature>
<dbReference type="FunFam" id="2.40.290.10:FF:000002">
    <property type="entry name" value="Spen family transcriptional repressor"/>
    <property type="match status" value="1"/>
</dbReference>
<feature type="region of interest" description="Disordered" evidence="7">
    <location>
        <begin position="1315"/>
        <end position="1429"/>
    </location>
</feature>
<feature type="region of interest" description="Disordered" evidence="7">
    <location>
        <begin position="3211"/>
        <end position="3233"/>
    </location>
</feature>
<feature type="region of interest" description="Disordered" evidence="7">
    <location>
        <begin position="3026"/>
        <end position="3069"/>
    </location>
</feature>
<feature type="compositionally biased region" description="Polar residues" evidence="7">
    <location>
        <begin position="1673"/>
        <end position="1682"/>
    </location>
</feature>
<feature type="region of interest" description="Disordered" evidence="7">
    <location>
        <begin position="2111"/>
        <end position="2310"/>
    </location>
</feature>
<feature type="region of interest" description="Disordered" evidence="7">
    <location>
        <begin position="141"/>
        <end position="177"/>
    </location>
</feature>
<feature type="compositionally biased region" description="Basic and acidic residues" evidence="7">
    <location>
        <begin position="480"/>
        <end position="492"/>
    </location>
</feature>
<feature type="region of interest" description="Disordered" evidence="7">
    <location>
        <begin position="2034"/>
        <end position="2057"/>
    </location>
</feature>
<evidence type="ECO:0000256" key="1">
    <source>
        <dbReference type="ARBA" id="ARBA00004123"/>
    </source>
</evidence>
<proteinExistence type="predicted"/>
<keyword evidence="4" id="KW-0175">Coiled coil</keyword>
<organism evidence="9">
    <name type="scientific">Hyalella azteca</name>
    <name type="common">Amphipod</name>
    <dbReference type="NCBI Taxonomy" id="294128"/>
    <lineage>
        <taxon>Eukaryota</taxon>
        <taxon>Metazoa</taxon>
        <taxon>Ecdysozoa</taxon>
        <taxon>Arthropoda</taxon>
        <taxon>Crustacea</taxon>
        <taxon>Multicrustacea</taxon>
        <taxon>Malacostraca</taxon>
        <taxon>Eumalacostraca</taxon>
        <taxon>Peracarida</taxon>
        <taxon>Amphipoda</taxon>
        <taxon>Senticaudata</taxon>
        <taxon>Talitrida</taxon>
        <taxon>Talitroidea</taxon>
        <taxon>Hyalellidae</taxon>
        <taxon>Hyalella</taxon>
    </lineage>
</organism>
<feature type="region of interest" description="Disordered" evidence="7">
    <location>
        <begin position="1583"/>
        <end position="1624"/>
    </location>
</feature>
<feature type="compositionally biased region" description="Basic and acidic residues" evidence="7">
    <location>
        <begin position="2170"/>
        <end position="2181"/>
    </location>
</feature>